<accession>T1HRZ2</accession>
<evidence type="ECO:0000313" key="1">
    <source>
        <dbReference type="EnsemblMetazoa" id="RPRC006812-PA"/>
    </source>
</evidence>
<evidence type="ECO:0000313" key="2">
    <source>
        <dbReference type="Proteomes" id="UP000015103"/>
    </source>
</evidence>
<dbReference type="HOGENOM" id="CLU_1898812_0_0_1"/>
<reference evidence="1" key="1">
    <citation type="submission" date="2015-05" db="UniProtKB">
        <authorList>
            <consortium name="EnsemblMetazoa"/>
        </authorList>
    </citation>
    <scope>IDENTIFICATION</scope>
</reference>
<dbReference type="EnsemblMetazoa" id="RPRC006812-RA">
    <property type="protein sequence ID" value="RPRC006812-PA"/>
    <property type="gene ID" value="RPRC006812"/>
</dbReference>
<dbReference type="EMBL" id="ACPB03002516">
    <property type="status" value="NOT_ANNOTATED_CDS"/>
    <property type="molecule type" value="Genomic_DNA"/>
</dbReference>
<dbReference type="Proteomes" id="UP000015103">
    <property type="component" value="Unassembled WGS sequence"/>
</dbReference>
<sequence>MSQEHHTSVKKLRQTLRENAFEEWTRCKWQGIGAQHFRDAPKLNKFLFDKRILTGSEWINAIKLNSNYAPLRGVPGAGGQMVGEVGTLCRKCDTVSDASYYNLWQESTRILEDFGDEKLNRTPLHCRRDVQSLS</sequence>
<keyword evidence="2" id="KW-1185">Reference proteome</keyword>
<organism evidence="1 2">
    <name type="scientific">Rhodnius prolixus</name>
    <name type="common">Triatomid bug</name>
    <dbReference type="NCBI Taxonomy" id="13249"/>
    <lineage>
        <taxon>Eukaryota</taxon>
        <taxon>Metazoa</taxon>
        <taxon>Ecdysozoa</taxon>
        <taxon>Arthropoda</taxon>
        <taxon>Hexapoda</taxon>
        <taxon>Insecta</taxon>
        <taxon>Pterygota</taxon>
        <taxon>Neoptera</taxon>
        <taxon>Paraneoptera</taxon>
        <taxon>Hemiptera</taxon>
        <taxon>Heteroptera</taxon>
        <taxon>Panheteroptera</taxon>
        <taxon>Cimicomorpha</taxon>
        <taxon>Reduviidae</taxon>
        <taxon>Triatominae</taxon>
        <taxon>Rhodnius</taxon>
    </lineage>
</organism>
<name>T1HRZ2_RHOPR</name>
<dbReference type="InParanoid" id="T1HRZ2"/>
<dbReference type="VEuPathDB" id="VectorBase:RPRC006812"/>
<proteinExistence type="predicted"/>
<dbReference type="AlphaFoldDB" id="T1HRZ2"/>
<protein>
    <submittedName>
        <fullName evidence="1">Uncharacterized protein</fullName>
    </submittedName>
</protein>
<dbReference type="STRING" id="13249.T1HRZ2"/>